<accession>E4Z2F7</accession>
<dbReference type="EMBL" id="FN656707">
    <property type="protein sequence ID" value="CBY41885.1"/>
    <property type="molecule type" value="Genomic_DNA"/>
</dbReference>
<reference evidence="1" key="1">
    <citation type="journal article" date="2010" name="Science">
        <title>Plasticity of animal genome architecture unmasked by rapid evolution of a pelagic tunicate.</title>
        <authorList>
            <person name="Denoeud F."/>
            <person name="Henriet S."/>
            <person name="Mungpakdee S."/>
            <person name="Aury J.M."/>
            <person name="Da Silva C."/>
            <person name="Brinkmann H."/>
            <person name="Mikhaleva J."/>
            <person name="Olsen L.C."/>
            <person name="Jubin C."/>
            <person name="Canestro C."/>
            <person name="Bouquet J.M."/>
            <person name="Danks G."/>
            <person name="Poulain J."/>
            <person name="Campsteijn C."/>
            <person name="Adamski M."/>
            <person name="Cross I."/>
            <person name="Yadetie F."/>
            <person name="Muffato M."/>
            <person name="Louis A."/>
            <person name="Butcher S."/>
            <person name="Tsagkogeorga G."/>
            <person name="Konrad A."/>
            <person name="Singh S."/>
            <person name="Jensen M.F."/>
            <person name="Cong E.H."/>
            <person name="Eikeseth-Otteraa H."/>
            <person name="Noel B."/>
            <person name="Anthouard V."/>
            <person name="Porcel B.M."/>
            <person name="Kachouri-Lafond R."/>
            <person name="Nishino A."/>
            <person name="Ugolini M."/>
            <person name="Chourrout P."/>
            <person name="Nishida H."/>
            <person name="Aasland R."/>
            <person name="Huzurbazar S."/>
            <person name="Westhof E."/>
            <person name="Delsuc F."/>
            <person name="Lehrach H."/>
            <person name="Reinhardt R."/>
            <person name="Weissenbach J."/>
            <person name="Roy S.W."/>
            <person name="Artiguenave F."/>
            <person name="Postlethwait J.H."/>
            <person name="Manak J.R."/>
            <person name="Thompson E.M."/>
            <person name="Jaillon O."/>
            <person name="Du Pasquier L."/>
            <person name="Boudinot P."/>
            <person name="Liberles D.A."/>
            <person name="Volff J.N."/>
            <person name="Philippe H."/>
            <person name="Lenhard B."/>
            <person name="Roest Crollius H."/>
            <person name="Wincker P."/>
            <person name="Chourrout D."/>
        </authorList>
    </citation>
    <scope>NUCLEOTIDE SEQUENCE [LARGE SCALE GENOMIC DNA]</scope>
</reference>
<evidence type="ECO:0000313" key="1">
    <source>
        <dbReference type="EMBL" id="CBY41885.1"/>
    </source>
</evidence>
<sequence>MHIWDFERLNKHNFKSPFNHQPNNSYEKALNDSITRHIIWRKHFLADQCALNALFHENENKLAILPCHWNLRVWGVRECSAEKSDCFCPNLKQVRGCALLHGQGSTFRSWNNLPFATVWQTFNDASWEEIGNSSHLLLQIRKNLRNIDETKKDHPGLDILKICI</sequence>
<protein>
    <submittedName>
        <fullName evidence="1">Uncharacterized protein</fullName>
    </submittedName>
</protein>
<organism evidence="1">
    <name type="scientific">Oikopleura dioica</name>
    <name type="common">Tunicate</name>
    <dbReference type="NCBI Taxonomy" id="34765"/>
    <lineage>
        <taxon>Eukaryota</taxon>
        <taxon>Metazoa</taxon>
        <taxon>Chordata</taxon>
        <taxon>Tunicata</taxon>
        <taxon>Appendicularia</taxon>
        <taxon>Copelata</taxon>
        <taxon>Oikopleuridae</taxon>
        <taxon>Oikopleura</taxon>
    </lineage>
</organism>
<dbReference type="AlphaFoldDB" id="E4Z2F7"/>
<dbReference type="SUPFAM" id="SSF53448">
    <property type="entry name" value="Nucleotide-diphospho-sugar transferases"/>
    <property type="match status" value="1"/>
</dbReference>
<dbReference type="InterPro" id="IPR029044">
    <property type="entry name" value="Nucleotide-diphossugar_trans"/>
</dbReference>
<proteinExistence type="predicted"/>
<dbReference type="Proteomes" id="UP000011014">
    <property type="component" value="Unassembled WGS sequence"/>
</dbReference>
<name>E4Z2F7_OIKDI</name>
<gene>
    <name evidence="1" type="ORF">GSOID_T00023981001</name>
</gene>